<accession>A0ABR4K8N4</accession>
<dbReference type="InterPro" id="IPR020843">
    <property type="entry name" value="ER"/>
</dbReference>
<reference evidence="4 5" key="1">
    <citation type="submission" date="2024-07" db="EMBL/GenBank/DDBJ databases">
        <title>Section-level genome sequencing and comparative genomics of Aspergillus sections Usti and Cavernicolus.</title>
        <authorList>
            <consortium name="Lawrence Berkeley National Laboratory"/>
            <person name="Nybo J.L."/>
            <person name="Vesth T.C."/>
            <person name="Theobald S."/>
            <person name="Frisvad J.C."/>
            <person name="Larsen T.O."/>
            <person name="Kjaerboelling I."/>
            <person name="Rothschild-Mancinelli K."/>
            <person name="Lyhne E.K."/>
            <person name="Kogle M.E."/>
            <person name="Barry K."/>
            <person name="Clum A."/>
            <person name="Na H."/>
            <person name="Ledsgaard L."/>
            <person name="Lin J."/>
            <person name="Lipzen A."/>
            <person name="Kuo A."/>
            <person name="Riley R."/>
            <person name="Mondo S."/>
            <person name="Labutti K."/>
            <person name="Haridas S."/>
            <person name="Pangalinan J."/>
            <person name="Salamov A.A."/>
            <person name="Simmons B.A."/>
            <person name="Magnuson J.K."/>
            <person name="Chen J."/>
            <person name="Drula E."/>
            <person name="Henrissat B."/>
            <person name="Wiebenga A."/>
            <person name="Lubbers R.J."/>
            <person name="Gomes A.C."/>
            <person name="Makela M.R."/>
            <person name="Stajich J."/>
            <person name="Grigoriev I.V."/>
            <person name="Mortensen U.H."/>
            <person name="De Vries R.P."/>
            <person name="Baker S.E."/>
            <person name="Andersen M.R."/>
        </authorList>
    </citation>
    <scope>NUCLEOTIDE SEQUENCE [LARGE SCALE GENOMIC DNA]</scope>
    <source>
        <strain evidence="4 5">CBS 123904</strain>
    </source>
</reference>
<feature type="domain" description="Enoyl reductase (ER)" evidence="3">
    <location>
        <begin position="15"/>
        <end position="301"/>
    </location>
</feature>
<dbReference type="CDD" id="cd08249">
    <property type="entry name" value="enoyl_reductase_like"/>
    <property type="match status" value="1"/>
</dbReference>
<comment type="similarity">
    <text evidence="1">Belongs to the zinc-containing alcohol dehydrogenase family.</text>
</comment>
<dbReference type="Proteomes" id="UP001610446">
    <property type="component" value="Unassembled WGS sequence"/>
</dbReference>
<dbReference type="Gene3D" id="3.40.50.720">
    <property type="entry name" value="NAD(P)-binding Rossmann-like Domain"/>
    <property type="match status" value="1"/>
</dbReference>
<comment type="caution">
    <text evidence="4">The sequence shown here is derived from an EMBL/GenBank/DDBJ whole genome shotgun (WGS) entry which is preliminary data.</text>
</comment>
<dbReference type="SUPFAM" id="SSF51735">
    <property type="entry name" value="NAD(P)-binding Rossmann-fold domains"/>
    <property type="match status" value="1"/>
</dbReference>
<dbReference type="InterPro" id="IPR013154">
    <property type="entry name" value="ADH-like_N"/>
</dbReference>
<name>A0ABR4K8N4_9EURO</name>
<keyword evidence="5" id="KW-1185">Reference proteome</keyword>
<sequence>MPVPSSFKAALLNEGSQKHAIAERSLGPLGKDEVAIRITATAINPVDWKIRDHGFFLKSFPAVLGTDAAGEIVSVGDSVSNFSRGDRVFFQGIIGNNDASTFQQYCRMPAALVGKTPASIGDDQASGICLATVAGITGIYDKTGRGLAPPPWAEGGERAGNGKAIVVLGGSSSVGQYVIQLARLSGYERIVTNASLTHEARLKSHGAHVVLDRKQAGPRDFISALNDLPLDFVFDSISMGETQKLGVDILHAANAQSCVVTVLAADAEAQKLGAAKEPKVEIRQILGLGSNPALRYLSEPLMKNLGGEDGWLATEKFVPNRTVVVDGGLDKLDEALDKNKAGVSGEKVIIRP</sequence>
<evidence type="ECO:0000313" key="4">
    <source>
        <dbReference type="EMBL" id="KAL2847558.1"/>
    </source>
</evidence>
<organism evidence="4 5">
    <name type="scientific">Aspergillus pseudoustus</name>
    <dbReference type="NCBI Taxonomy" id="1810923"/>
    <lineage>
        <taxon>Eukaryota</taxon>
        <taxon>Fungi</taxon>
        <taxon>Dikarya</taxon>
        <taxon>Ascomycota</taxon>
        <taxon>Pezizomycotina</taxon>
        <taxon>Eurotiomycetes</taxon>
        <taxon>Eurotiomycetidae</taxon>
        <taxon>Eurotiales</taxon>
        <taxon>Aspergillaceae</taxon>
        <taxon>Aspergillus</taxon>
        <taxon>Aspergillus subgen. Nidulantes</taxon>
    </lineage>
</organism>
<evidence type="ECO:0000313" key="5">
    <source>
        <dbReference type="Proteomes" id="UP001610446"/>
    </source>
</evidence>
<evidence type="ECO:0000256" key="2">
    <source>
        <dbReference type="ARBA" id="ARBA00023002"/>
    </source>
</evidence>
<dbReference type="InterPro" id="IPR011032">
    <property type="entry name" value="GroES-like_sf"/>
</dbReference>
<dbReference type="PANTHER" id="PTHR45348:SF2">
    <property type="entry name" value="ZINC-TYPE ALCOHOL DEHYDROGENASE-LIKE PROTEIN C2E1P3.01"/>
    <property type="match status" value="1"/>
</dbReference>
<dbReference type="PANTHER" id="PTHR45348">
    <property type="entry name" value="HYPOTHETICAL OXIDOREDUCTASE (EUROFUNG)"/>
    <property type="match status" value="1"/>
</dbReference>
<proteinExistence type="inferred from homology"/>
<gene>
    <name evidence="4" type="ORF">BJY01DRAFT_234240</name>
</gene>
<dbReference type="SMART" id="SM00829">
    <property type="entry name" value="PKS_ER"/>
    <property type="match status" value="1"/>
</dbReference>
<dbReference type="EMBL" id="JBFXLU010000055">
    <property type="protein sequence ID" value="KAL2847558.1"/>
    <property type="molecule type" value="Genomic_DNA"/>
</dbReference>
<keyword evidence="2" id="KW-0560">Oxidoreductase</keyword>
<evidence type="ECO:0000259" key="3">
    <source>
        <dbReference type="SMART" id="SM00829"/>
    </source>
</evidence>
<dbReference type="Gene3D" id="3.90.180.10">
    <property type="entry name" value="Medium-chain alcohol dehydrogenases, catalytic domain"/>
    <property type="match status" value="1"/>
</dbReference>
<evidence type="ECO:0000256" key="1">
    <source>
        <dbReference type="ARBA" id="ARBA00008072"/>
    </source>
</evidence>
<dbReference type="InterPro" id="IPR036291">
    <property type="entry name" value="NAD(P)-bd_dom_sf"/>
</dbReference>
<dbReference type="SUPFAM" id="SSF50129">
    <property type="entry name" value="GroES-like"/>
    <property type="match status" value="1"/>
</dbReference>
<dbReference type="Pfam" id="PF08240">
    <property type="entry name" value="ADH_N"/>
    <property type="match status" value="1"/>
</dbReference>
<dbReference type="InterPro" id="IPR047122">
    <property type="entry name" value="Trans-enoyl_RdTase-like"/>
</dbReference>
<protein>
    <submittedName>
        <fullName evidence="4">Chaperonin 10-like protein</fullName>
    </submittedName>
</protein>